<dbReference type="PANTHER" id="PTHR43013:SF1">
    <property type="entry name" value="GLUTAMYL-TRNA REDUCTASE"/>
    <property type="match status" value="1"/>
</dbReference>
<keyword evidence="5 11" id="KW-0560">Oxidoreductase</keyword>
<dbReference type="Pfam" id="PF00745">
    <property type="entry name" value="GlutR_dimer"/>
    <property type="match status" value="1"/>
</dbReference>
<reference evidence="11" key="1">
    <citation type="submission" date="2009-10" db="EMBL/GenBank/DDBJ databases">
        <title>Diversity of trophic interactions inside an arsenic-rich microbial ecosystem.</title>
        <authorList>
            <person name="Bertin P.N."/>
            <person name="Heinrich-Salmeron A."/>
            <person name="Pelletier E."/>
            <person name="Goulhen-Chollet F."/>
            <person name="Arsene-Ploetze F."/>
            <person name="Gallien S."/>
            <person name="Calteau A."/>
            <person name="Vallenet D."/>
            <person name="Casiot C."/>
            <person name="Chane-Woon-Ming B."/>
            <person name="Giloteaux L."/>
            <person name="Barakat M."/>
            <person name="Bonnefoy V."/>
            <person name="Bruneel O."/>
            <person name="Chandler M."/>
            <person name="Cleiss J."/>
            <person name="Duran R."/>
            <person name="Elbaz-Poulichet F."/>
            <person name="Fonknechten N."/>
            <person name="Lauga B."/>
            <person name="Mornico D."/>
            <person name="Ortet P."/>
            <person name="Schaeffer C."/>
            <person name="Siguier P."/>
            <person name="Alexander Thil Smith A."/>
            <person name="Van Dorsselaer A."/>
            <person name="Weissenbach J."/>
            <person name="Medigue C."/>
            <person name="Le Paslier D."/>
        </authorList>
    </citation>
    <scope>NUCLEOTIDE SEQUENCE</scope>
</reference>
<keyword evidence="6" id="KW-0627">Porphyrin biosynthesis</keyword>
<accession>E6QMA2</accession>
<dbReference type="InterPro" id="IPR015895">
    <property type="entry name" value="4pyrrol_synth_GluRdtase_N"/>
</dbReference>
<dbReference type="Pfam" id="PF01488">
    <property type="entry name" value="Shikimate_DH"/>
    <property type="match status" value="1"/>
</dbReference>
<evidence type="ECO:0000256" key="3">
    <source>
        <dbReference type="ARBA" id="ARBA00012970"/>
    </source>
</evidence>
<dbReference type="EC" id="1.2.1.70" evidence="3"/>
<keyword evidence="4" id="KW-0521">NADP</keyword>
<dbReference type="EMBL" id="CABQ01000210">
    <property type="protein sequence ID" value="CBI08373.1"/>
    <property type="molecule type" value="Genomic_DNA"/>
</dbReference>
<dbReference type="Gene3D" id="3.40.50.720">
    <property type="entry name" value="NAD(P)-binding Rossmann-like Domain"/>
    <property type="match status" value="1"/>
</dbReference>
<dbReference type="Gene3D" id="3.30.460.30">
    <property type="entry name" value="Glutamyl-tRNA reductase, N-terminal domain"/>
    <property type="match status" value="1"/>
</dbReference>
<dbReference type="PIRSF" id="PIRSF000445">
    <property type="entry name" value="4pyrrol_synth_GluRdtase"/>
    <property type="match status" value="1"/>
</dbReference>
<evidence type="ECO:0000259" key="9">
    <source>
        <dbReference type="Pfam" id="PF01488"/>
    </source>
</evidence>
<evidence type="ECO:0000259" key="8">
    <source>
        <dbReference type="Pfam" id="PF00745"/>
    </source>
</evidence>
<dbReference type="InterPro" id="IPR018214">
    <property type="entry name" value="GluRdtase_CS"/>
</dbReference>
<proteinExistence type="inferred from homology"/>
<evidence type="ECO:0000313" key="11">
    <source>
        <dbReference type="EMBL" id="CBI08373.1"/>
    </source>
</evidence>
<evidence type="ECO:0000256" key="4">
    <source>
        <dbReference type="ARBA" id="ARBA00022857"/>
    </source>
</evidence>
<dbReference type="InterPro" id="IPR000343">
    <property type="entry name" value="4pyrrol_synth_GluRdtase"/>
</dbReference>
<dbReference type="PROSITE" id="PS00747">
    <property type="entry name" value="GLUTR"/>
    <property type="match status" value="1"/>
</dbReference>
<dbReference type="HAMAP" id="MF_00087">
    <property type="entry name" value="Glu_tRNA_reductase"/>
    <property type="match status" value="1"/>
</dbReference>
<feature type="domain" description="Glutamyl-tRNA reductase N-terminal" evidence="10">
    <location>
        <begin position="6"/>
        <end position="153"/>
    </location>
</feature>
<dbReference type="NCBIfam" id="TIGR01035">
    <property type="entry name" value="hemA"/>
    <property type="match status" value="1"/>
</dbReference>
<dbReference type="SUPFAM" id="SSF69742">
    <property type="entry name" value="Glutamyl tRNA-reductase catalytic, N-terminal domain"/>
    <property type="match status" value="1"/>
</dbReference>
<evidence type="ECO:0000256" key="7">
    <source>
        <dbReference type="ARBA" id="ARBA00047464"/>
    </source>
</evidence>
<dbReference type="SUPFAM" id="SSF69075">
    <property type="entry name" value="Glutamyl tRNA-reductase dimerization domain"/>
    <property type="match status" value="1"/>
</dbReference>
<evidence type="ECO:0000256" key="6">
    <source>
        <dbReference type="ARBA" id="ARBA00023244"/>
    </source>
</evidence>
<comment type="pathway">
    <text evidence="1">Porphyrin-containing compound metabolism; protoporphyrin-IX biosynthesis; 5-aminolevulinate from L-glutamyl-tRNA(Glu): step 1/2.</text>
</comment>
<dbReference type="InterPro" id="IPR036343">
    <property type="entry name" value="GluRdtase_N_sf"/>
</dbReference>
<dbReference type="AlphaFoldDB" id="E6QMA2"/>
<dbReference type="UniPathway" id="UPA00251">
    <property type="reaction ID" value="UER00316"/>
</dbReference>
<name>E6QMA2_9ZZZZ</name>
<dbReference type="CDD" id="cd05213">
    <property type="entry name" value="NAD_bind_Glutamyl_tRNA_reduct"/>
    <property type="match status" value="1"/>
</dbReference>
<evidence type="ECO:0000256" key="2">
    <source>
        <dbReference type="ARBA" id="ARBA00005916"/>
    </source>
</evidence>
<comment type="catalytic activity">
    <reaction evidence="7">
        <text>(S)-4-amino-5-oxopentanoate + tRNA(Glu) + NADP(+) = L-glutamyl-tRNA(Glu) + NADPH + H(+)</text>
        <dbReference type="Rhea" id="RHEA:12344"/>
        <dbReference type="Rhea" id="RHEA-COMP:9663"/>
        <dbReference type="Rhea" id="RHEA-COMP:9680"/>
        <dbReference type="ChEBI" id="CHEBI:15378"/>
        <dbReference type="ChEBI" id="CHEBI:57501"/>
        <dbReference type="ChEBI" id="CHEBI:57783"/>
        <dbReference type="ChEBI" id="CHEBI:58349"/>
        <dbReference type="ChEBI" id="CHEBI:78442"/>
        <dbReference type="ChEBI" id="CHEBI:78520"/>
        <dbReference type="EC" id="1.2.1.70"/>
    </reaction>
</comment>
<dbReference type="GO" id="GO:0050661">
    <property type="term" value="F:NADP binding"/>
    <property type="evidence" value="ECO:0007669"/>
    <property type="project" value="InterPro"/>
</dbReference>
<dbReference type="GO" id="GO:0019353">
    <property type="term" value="P:protoporphyrinogen IX biosynthetic process from glutamate"/>
    <property type="evidence" value="ECO:0007669"/>
    <property type="project" value="TreeGrafter"/>
</dbReference>
<comment type="caution">
    <text evidence="11">The sequence shown here is derived from an EMBL/GenBank/DDBJ whole genome shotgun (WGS) entry which is preliminary data.</text>
</comment>
<sequence length="462" mass="50521">MNLILIGINHKTAPIELRERVAIPRERLADAARLLAGTAGVREAMILSTCNRVEMLAAADSPDVDVAIFLQQHLAIDPALLRPHLYEYRDRAAVRHLFRVAASLDSMVVGESQILGQVKDAYTVAREAGTVSSHLEPLLQCAFAAAKKVRTETEIGNTTVSIASVAVDLAKKIFGSLTGKTVFLVGAGKMSELAARHLVAQGASKILLTNRTQARAERMAEHFNGSVRPQVVAWEQLLETASQADIVITSTGAPQHIFRREHGQAFLHQRRNRPMFFIDIAVPRDVDPEINRLEGIFLYDIDDLQSVAAAHLAERTREAADAEAMIADEVERFHQRQKTVNVAPLIVALQQRAEEMRQNELRRMHTRLGGLSEEQSAAVEALSRSLVNKFLHLPMHALKQAARDGDDARIAEISATWSLSDAAVEKTNEEKGVSSSANQSSSTSDSAALIEELAVNLRGGAL</sequence>
<dbReference type="Pfam" id="PF05201">
    <property type="entry name" value="GlutR_N"/>
    <property type="match status" value="1"/>
</dbReference>
<evidence type="ECO:0000256" key="5">
    <source>
        <dbReference type="ARBA" id="ARBA00023002"/>
    </source>
</evidence>
<dbReference type="InterPro" id="IPR036453">
    <property type="entry name" value="GluRdtase_dimer_dom_sf"/>
</dbReference>
<feature type="domain" description="Quinate/shikimate 5-dehydrogenase/glutamyl-tRNA reductase" evidence="9">
    <location>
        <begin position="168"/>
        <end position="307"/>
    </location>
</feature>
<gene>
    <name evidence="11" type="primary">hemA</name>
    <name evidence="11" type="ORF">CARN6_1831</name>
</gene>
<dbReference type="PANTHER" id="PTHR43013">
    <property type="entry name" value="GLUTAMYL-TRNA REDUCTASE"/>
    <property type="match status" value="1"/>
</dbReference>
<evidence type="ECO:0000259" key="10">
    <source>
        <dbReference type="Pfam" id="PF05201"/>
    </source>
</evidence>
<dbReference type="FunFam" id="3.40.50.720:FF:000031">
    <property type="entry name" value="Glutamyl-tRNA reductase"/>
    <property type="match status" value="1"/>
</dbReference>
<evidence type="ECO:0000256" key="1">
    <source>
        <dbReference type="ARBA" id="ARBA00005059"/>
    </source>
</evidence>
<protein>
    <recommendedName>
        <fullName evidence="3">glutamyl-tRNA reductase</fullName>
        <ecNumber evidence="3">1.2.1.70</ecNumber>
    </recommendedName>
</protein>
<dbReference type="InterPro" id="IPR015896">
    <property type="entry name" value="4pyrrol_synth_GluRdtase_dimer"/>
</dbReference>
<organism evidence="11">
    <name type="scientific">mine drainage metagenome</name>
    <dbReference type="NCBI Taxonomy" id="410659"/>
    <lineage>
        <taxon>unclassified sequences</taxon>
        <taxon>metagenomes</taxon>
        <taxon>ecological metagenomes</taxon>
    </lineage>
</organism>
<dbReference type="FunFam" id="3.30.460.30:FF:000001">
    <property type="entry name" value="Glutamyl-tRNA reductase"/>
    <property type="match status" value="1"/>
</dbReference>
<dbReference type="GO" id="GO:0008883">
    <property type="term" value="F:glutamyl-tRNA reductase activity"/>
    <property type="evidence" value="ECO:0007669"/>
    <property type="project" value="UniProtKB-EC"/>
</dbReference>
<comment type="similarity">
    <text evidence="2">Belongs to the glutamyl-tRNA reductase family.</text>
</comment>
<dbReference type="InterPro" id="IPR036291">
    <property type="entry name" value="NAD(P)-bd_dom_sf"/>
</dbReference>
<dbReference type="SUPFAM" id="SSF51735">
    <property type="entry name" value="NAD(P)-binding Rossmann-fold domains"/>
    <property type="match status" value="1"/>
</dbReference>
<dbReference type="InterPro" id="IPR006151">
    <property type="entry name" value="Shikm_DH/Glu-tRNA_Rdtase"/>
</dbReference>
<feature type="domain" description="Tetrapyrrole biosynthesis glutamyl-tRNA reductase dimerisation" evidence="8">
    <location>
        <begin position="322"/>
        <end position="413"/>
    </location>
</feature>